<dbReference type="STRING" id="1434072.SAMN05216210_3106"/>
<evidence type="ECO:0000313" key="6">
    <source>
        <dbReference type="EMBL" id="SDU32269.1"/>
    </source>
</evidence>
<dbReference type="SUPFAM" id="SSF51905">
    <property type="entry name" value="FAD/NAD(P)-binding domain"/>
    <property type="match status" value="1"/>
</dbReference>
<name>A0A1H2HKL5_9GAMM</name>
<dbReference type="InterPro" id="IPR004099">
    <property type="entry name" value="Pyr_nucl-diS_OxRdtase_dimer"/>
</dbReference>
<evidence type="ECO:0000313" key="7">
    <source>
        <dbReference type="Proteomes" id="UP000243924"/>
    </source>
</evidence>
<dbReference type="InterPro" id="IPR016156">
    <property type="entry name" value="FAD/NAD-linked_Rdtase_dimer_sf"/>
</dbReference>
<evidence type="ECO:0000259" key="5">
    <source>
        <dbReference type="Pfam" id="PF07992"/>
    </source>
</evidence>
<dbReference type="OrthoDB" id="9800167at2"/>
<dbReference type="RefSeq" id="WP_092388684.1">
    <property type="nucleotide sequence ID" value="NZ_LT629787.1"/>
</dbReference>
<sequence>MPSTINVDVAIIGAGTAGMYALREVMRADKSFVLIDQGPLGTTCARVGCMPSKVALHAAQLWAGRKHMPAMGISGSENLLIDYRQTWQALRAQRDQFSNGAASKARKAAGDNLIMGKARMLSPTRISVATAAGEQLVEAQRSIVATGSRPVRPHWLPSAAQGVITSDELFELDDLPPRIGVIGLGAVGLEMSLALARLGIQVTAAGTGTLAGSADPDIAQAAELRFSKEFDLWLGEPAKLEPKGKGWVLHSGSRRAEVDLVVAALGRQANNDQLGLAEAGLPLDSKGQPVFDPQTLQVGQLPVFIAGDANGDRPLMHEAADEGAMAGFNACQPNPTAFRRKTPLAIAFSDPDLCTIGARYDQLDPEQILVGSAQGSSNGRARILGGEESLIRLYADKRSGTLLGASLLCTAGEHLAHQLAWAIQRNETALDLLQMPFYHPVIEEMLASALQEIAKHFAGTAQPLGIPLD</sequence>
<dbReference type="PRINTS" id="PR00411">
    <property type="entry name" value="PNDRDTASEI"/>
</dbReference>
<dbReference type="GO" id="GO:0050660">
    <property type="term" value="F:flavin adenine dinucleotide binding"/>
    <property type="evidence" value="ECO:0007669"/>
    <property type="project" value="TreeGrafter"/>
</dbReference>
<dbReference type="NCBIfam" id="NF004939">
    <property type="entry name" value="PRK06292.1-1"/>
    <property type="match status" value="1"/>
</dbReference>
<feature type="domain" description="Pyridine nucleotide-disulphide oxidoreductase dimerisation" evidence="4">
    <location>
        <begin position="346"/>
        <end position="448"/>
    </location>
</feature>
<dbReference type="Gene3D" id="3.30.390.30">
    <property type="match status" value="1"/>
</dbReference>
<dbReference type="Pfam" id="PF07992">
    <property type="entry name" value="Pyr_redox_2"/>
    <property type="match status" value="1"/>
</dbReference>
<dbReference type="Proteomes" id="UP000243924">
    <property type="component" value="Chromosome I"/>
</dbReference>
<evidence type="ECO:0000256" key="3">
    <source>
        <dbReference type="ARBA" id="ARBA00022827"/>
    </source>
</evidence>
<keyword evidence="2" id="KW-0285">Flavoprotein</keyword>
<dbReference type="Pfam" id="PF02852">
    <property type="entry name" value="Pyr_redox_dim"/>
    <property type="match status" value="1"/>
</dbReference>
<dbReference type="InterPro" id="IPR023753">
    <property type="entry name" value="FAD/NAD-binding_dom"/>
</dbReference>
<dbReference type="PANTHER" id="PTHR43014">
    <property type="entry name" value="MERCURIC REDUCTASE"/>
    <property type="match status" value="1"/>
</dbReference>
<dbReference type="GO" id="GO:0003955">
    <property type="term" value="F:NAD(P)H dehydrogenase (quinone) activity"/>
    <property type="evidence" value="ECO:0007669"/>
    <property type="project" value="TreeGrafter"/>
</dbReference>
<evidence type="ECO:0000256" key="2">
    <source>
        <dbReference type="ARBA" id="ARBA00022630"/>
    </source>
</evidence>
<dbReference type="Gene3D" id="3.50.50.60">
    <property type="entry name" value="FAD/NAD(P)-binding domain"/>
    <property type="match status" value="2"/>
</dbReference>
<keyword evidence="3" id="KW-0274">FAD</keyword>
<evidence type="ECO:0000256" key="1">
    <source>
        <dbReference type="ARBA" id="ARBA00001974"/>
    </source>
</evidence>
<comment type="cofactor">
    <cofactor evidence="1">
        <name>FAD</name>
        <dbReference type="ChEBI" id="CHEBI:57692"/>
    </cofactor>
</comment>
<proteinExistence type="predicted"/>
<dbReference type="InterPro" id="IPR036188">
    <property type="entry name" value="FAD/NAD-bd_sf"/>
</dbReference>
<protein>
    <submittedName>
        <fullName evidence="6">Dihydrolipoamide dehydrogenase</fullName>
    </submittedName>
</protein>
<dbReference type="EMBL" id="LT629787">
    <property type="protein sequence ID" value="SDU32269.1"/>
    <property type="molecule type" value="Genomic_DNA"/>
</dbReference>
<keyword evidence="7" id="KW-1185">Reference proteome</keyword>
<dbReference type="SUPFAM" id="SSF55424">
    <property type="entry name" value="FAD/NAD-linked reductases, dimerisation (C-terminal) domain"/>
    <property type="match status" value="1"/>
</dbReference>
<evidence type="ECO:0000259" key="4">
    <source>
        <dbReference type="Pfam" id="PF02852"/>
    </source>
</evidence>
<dbReference type="PRINTS" id="PR00368">
    <property type="entry name" value="FADPNR"/>
</dbReference>
<feature type="domain" description="FAD/NAD(P)-binding" evidence="5">
    <location>
        <begin position="8"/>
        <end position="323"/>
    </location>
</feature>
<organism evidence="6 7">
    <name type="scientific">Halopseudomonas salegens</name>
    <dbReference type="NCBI Taxonomy" id="1434072"/>
    <lineage>
        <taxon>Bacteria</taxon>
        <taxon>Pseudomonadati</taxon>
        <taxon>Pseudomonadota</taxon>
        <taxon>Gammaproteobacteria</taxon>
        <taxon>Pseudomonadales</taxon>
        <taxon>Pseudomonadaceae</taxon>
        <taxon>Halopseudomonas</taxon>
    </lineage>
</organism>
<dbReference type="PANTHER" id="PTHR43014:SF4">
    <property type="entry name" value="PYRIDINE NUCLEOTIDE-DISULFIDE OXIDOREDUCTASE RCLA-RELATED"/>
    <property type="match status" value="1"/>
</dbReference>
<accession>A0A1H2HKL5</accession>
<dbReference type="AlphaFoldDB" id="A0A1H2HKL5"/>
<reference evidence="7" key="1">
    <citation type="submission" date="2016-10" db="EMBL/GenBank/DDBJ databases">
        <authorList>
            <person name="Varghese N."/>
            <person name="Submissions S."/>
        </authorList>
    </citation>
    <scope>NUCLEOTIDE SEQUENCE [LARGE SCALE GENOMIC DNA]</scope>
    <source>
        <strain evidence="7">CECT 8338</strain>
    </source>
</reference>
<gene>
    <name evidence="6" type="ORF">SAMN05216210_3106</name>
</gene>